<dbReference type="FunFam" id="2.30.30.40:FF:000069">
    <property type="entry name" value="MAGUK p55 subfamily member 6"/>
    <property type="match status" value="1"/>
</dbReference>
<dbReference type="OMA" id="MEDACPN"/>
<dbReference type="Gene3D" id="2.30.42.10">
    <property type="match status" value="1"/>
</dbReference>
<dbReference type="Ensembl" id="ENSEBUT00000024520.1">
    <property type="protein sequence ID" value="ENSEBUP00000023945.1"/>
    <property type="gene ID" value="ENSEBUG00000014757.1"/>
</dbReference>
<evidence type="ECO:0000259" key="5">
    <source>
        <dbReference type="PROSITE" id="PS50052"/>
    </source>
</evidence>
<dbReference type="InterPro" id="IPR027417">
    <property type="entry name" value="P-loop_NTPase"/>
</dbReference>
<dbReference type="Gene3D" id="3.40.50.300">
    <property type="entry name" value="P-loop containing nucleotide triphosphate hydrolases"/>
    <property type="match status" value="1"/>
</dbReference>
<dbReference type="AlphaFoldDB" id="A0A8C4X097"/>
<dbReference type="GeneTree" id="ENSGT00940000155348"/>
<dbReference type="SMART" id="SM00228">
    <property type="entry name" value="PDZ"/>
    <property type="match status" value="1"/>
</dbReference>
<dbReference type="CDD" id="cd11862">
    <property type="entry name" value="SH3_MPP"/>
    <property type="match status" value="1"/>
</dbReference>
<gene>
    <name evidence="7" type="primary">MPP2</name>
</gene>
<dbReference type="SUPFAM" id="SSF52540">
    <property type="entry name" value="P-loop containing nucleoside triphosphate hydrolases"/>
    <property type="match status" value="1"/>
</dbReference>
<proteinExistence type="inferred from homology"/>
<dbReference type="InterPro" id="IPR036034">
    <property type="entry name" value="PDZ_sf"/>
</dbReference>
<sequence>FHLSLYLCLHPQSLLEAHDSVASHSSEHLASTPGTRSLLGDITLPDDLLGEAVRVVGIRRIEGEPLGVTFRVERGELVIARILRGGAIDRQGLLHVGDVIREVNGQDVGGDAPGLQRLLQDSTGSLVLKVLPSYNKPPPATQLFVKCHFNYDPNTDHLIPCKEAGLSFKQGDTLQIVSQEDPSWWQACKVHDRSITGLVPSQTLEEKRKAYTRPEWDYSATMGGFCGLVGQRKKKKMMYLSTKNAEFDRHEILIYEEVAKMPPFQRKTLVLIGAQGVGRRSLKNRLILPNPDRYGMTVPYTSRRIREDEHDGQGYHFVSRPEMETDIKAGGYLESGEYEGNLYGTKIESIHRVIATGKTCILDVNPQVC</sequence>
<dbReference type="InterPro" id="IPR050716">
    <property type="entry name" value="MAGUK"/>
</dbReference>
<keyword evidence="2 3" id="KW-0728">SH3 domain</keyword>
<name>A0A8C4X097_EPTBU</name>
<dbReference type="PROSITE" id="PS50002">
    <property type="entry name" value="SH3"/>
    <property type="match status" value="1"/>
</dbReference>
<reference evidence="7" key="2">
    <citation type="submission" date="2025-09" db="UniProtKB">
        <authorList>
            <consortium name="Ensembl"/>
        </authorList>
    </citation>
    <scope>IDENTIFICATION</scope>
</reference>
<dbReference type="PROSITE" id="PS50052">
    <property type="entry name" value="GUANYLATE_KINASE_2"/>
    <property type="match status" value="1"/>
</dbReference>
<evidence type="ECO:0000256" key="2">
    <source>
        <dbReference type="ARBA" id="ARBA00022443"/>
    </source>
</evidence>
<dbReference type="InterPro" id="IPR008144">
    <property type="entry name" value="Guanylate_kin-like_dom"/>
</dbReference>
<dbReference type="Pfam" id="PF00625">
    <property type="entry name" value="Guanylate_kin"/>
    <property type="match status" value="1"/>
</dbReference>
<evidence type="ECO:0000259" key="6">
    <source>
        <dbReference type="PROSITE" id="PS50106"/>
    </source>
</evidence>
<dbReference type="Pfam" id="PF00595">
    <property type="entry name" value="PDZ"/>
    <property type="match status" value="1"/>
</dbReference>
<reference evidence="7" key="1">
    <citation type="submission" date="2025-08" db="UniProtKB">
        <authorList>
            <consortium name="Ensembl"/>
        </authorList>
    </citation>
    <scope>IDENTIFICATION</scope>
</reference>
<protein>
    <submittedName>
        <fullName evidence="7">Membrane palmitoylated protein 2</fullName>
    </submittedName>
</protein>
<dbReference type="PROSITE" id="PS50106">
    <property type="entry name" value="PDZ"/>
    <property type="match status" value="1"/>
</dbReference>
<dbReference type="InterPro" id="IPR008145">
    <property type="entry name" value="GK/Ca_channel_bsu"/>
</dbReference>
<evidence type="ECO:0000256" key="1">
    <source>
        <dbReference type="ARBA" id="ARBA00007014"/>
    </source>
</evidence>
<evidence type="ECO:0000259" key="4">
    <source>
        <dbReference type="PROSITE" id="PS50002"/>
    </source>
</evidence>
<keyword evidence="8" id="KW-1185">Reference proteome</keyword>
<dbReference type="InterPro" id="IPR020590">
    <property type="entry name" value="Guanylate_kinase_CS"/>
</dbReference>
<dbReference type="InterPro" id="IPR036028">
    <property type="entry name" value="SH3-like_dom_sf"/>
</dbReference>
<evidence type="ECO:0000313" key="7">
    <source>
        <dbReference type="Ensembl" id="ENSEBUP00000023945.1"/>
    </source>
</evidence>
<dbReference type="SMART" id="SM00072">
    <property type="entry name" value="GuKc"/>
    <property type="match status" value="1"/>
</dbReference>
<dbReference type="SUPFAM" id="SSF50156">
    <property type="entry name" value="PDZ domain-like"/>
    <property type="match status" value="1"/>
</dbReference>
<evidence type="ECO:0000256" key="3">
    <source>
        <dbReference type="PROSITE-ProRule" id="PRU00192"/>
    </source>
</evidence>
<dbReference type="InterPro" id="IPR001452">
    <property type="entry name" value="SH3_domain"/>
</dbReference>
<comment type="similarity">
    <text evidence="1">Belongs to the MAGUK family.</text>
</comment>
<evidence type="ECO:0000313" key="8">
    <source>
        <dbReference type="Proteomes" id="UP000694388"/>
    </source>
</evidence>
<dbReference type="SUPFAM" id="SSF50044">
    <property type="entry name" value="SH3-domain"/>
    <property type="match status" value="1"/>
</dbReference>
<dbReference type="FunFam" id="3.30.63.10:FF:000002">
    <property type="entry name" value="Guanylate kinase 1"/>
    <property type="match status" value="1"/>
</dbReference>
<organism evidence="7 8">
    <name type="scientific">Eptatretus burgeri</name>
    <name type="common">Inshore hagfish</name>
    <dbReference type="NCBI Taxonomy" id="7764"/>
    <lineage>
        <taxon>Eukaryota</taxon>
        <taxon>Metazoa</taxon>
        <taxon>Chordata</taxon>
        <taxon>Craniata</taxon>
        <taxon>Vertebrata</taxon>
        <taxon>Cyclostomata</taxon>
        <taxon>Myxini</taxon>
        <taxon>Myxiniformes</taxon>
        <taxon>Myxinidae</taxon>
        <taxon>Eptatretinae</taxon>
        <taxon>Eptatretus</taxon>
    </lineage>
</organism>
<accession>A0A8C4X097</accession>
<dbReference type="PANTHER" id="PTHR23122">
    <property type="entry name" value="MEMBRANE-ASSOCIATED GUANYLATE KINASE MAGUK"/>
    <property type="match status" value="1"/>
</dbReference>
<feature type="domain" description="PDZ" evidence="6">
    <location>
        <begin position="55"/>
        <end position="134"/>
    </location>
</feature>
<dbReference type="Proteomes" id="UP000694388">
    <property type="component" value="Unplaced"/>
</dbReference>
<feature type="domain" description="Guanylate kinase-like" evidence="5">
    <location>
        <begin position="266"/>
        <end position="369"/>
    </location>
</feature>
<dbReference type="SMART" id="SM00326">
    <property type="entry name" value="SH3"/>
    <property type="match status" value="1"/>
</dbReference>
<feature type="domain" description="SH3" evidence="4">
    <location>
        <begin position="140"/>
        <end position="209"/>
    </location>
</feature>
<dbReference type="Pfam" id="PF07653">
    <property type="entry name" value="SH3_2"/>
    <property type="match status" value="1"/>
</dbReference>
<dbReference type="InterPro" id="IPR001478">
    <property type="entry name" value="PDZ"/>
</dbReference>
<dbReference type="PROSITE" id="PS00856">
    <property type="entry name" value="GUANYLATE_KINASE_1"/>
    <property type="match status" value="1"/>
</dbReference>
<dbReference type="Gene3D" id="2.30.30.40">
    <property type="entry name" value="SH3 Domains"/>
    <property type="match status" value="1"/>
</dbReference>